<dbReference type="AlphaFoldDB" id="A0AAN6RCA3"/>
<keyword evidence="1" id="KW-1133">Transmembrane helix</keyword>
<reference evidence="3 4" key="1">
    <citation type="submission" date="2021-02" db="EMBL/GenBank/DDBJ databases">
        <title>Genome assembly of Pseudopithomyces chartarum.</title>
        <authorList>
            <person name="Jauregui R."/>
            <person name="Singh J."/>
            <person name="Voisey C."/>
        </authorList>
    </citation>
    <scope>NUCLEOTIDE SEQUENCE [LARGE SCALE GENOMIC DNA]</scope>
    <source>
        <strain evidence="3 4">AGR01</strain>
    </source>
</reference>
<gene>
    <name evidence="3" type="ORF">GRF29_164g728515</name>
</gene>
<evidence type="ECO:0000313" key="4">
    <source>
        <dbReference type="Proteomes" id="UP001280581"/>
    </source>
</evidence>
<feature type="domain" description="Glycosyl transferase CAP10" evidence="2">
    <location>
        <begin position="165"/>
        <end position="397"/>
    </location>
</feature>
<dbReference type="InterPro" id="IPR051091">
    <property type="entry name" value="O-Glucosyltr/Glycosyltrsf_90"/>
</dbReference>
<accession>A0AAN6RCA3</accession>
<name>A0AAN6RCA3_9PLEO</name>
<organism evidence="3 4">
    <name type="scientific">Pseudopithomyces chartarum</name>
    <dbReference type="NCBI Taxonomy" id="1892770"/>
    <lineage>
        <taxon>Eukaryota</taxon>
        <taxon>Fungi</taxon>
        <taxon>Dikarya</taxon>
        <taxon>Ascomycota</taxon>
        <taxon>Pezizomycotina</taxon>
        <taxon>Dothideomycetes</taxon>
        <taxon>Pleosporomycetidae</taxon>
        <taxon>Pleosporales</taxon>
        <taxon>Massarineae</taxon>
        <taxon>Didymosphaeriaceae</taxon>
        <taxon>Pseudopithomyces</taxon>
    </lineage>
</organism>
<dbReference type="InterPro" id="IPR006598">
    <property type="entry name" value="CAP10"/>
</dbReference>
<dbReference type="SMART" id="SM00672">
    <property type="entry name" value="CAP10"/>
    <property type="match status" value="1"/>
</dbReference>
<evidence type="ECO:0000313" key="3">
    <source>
        <dbReference type="EMBL" id="KAK3201799.1"/>
    </source>
</evidence>
<dbReference type="Proteomes" id="UP001280581">
    <property type="component" value="Unassembled WGS sequence"/>
</dbReference>
<evidence type="ECO:0000259" key="2">
    <source>
        <dbReference type="SMART" id="SM00672"/>
    </source>
</evidence>
<dbReference type="Pfam" id="PF05686">
    <property type="entry name" value="Glyco_transf_90"/>
    <property type="match status" value="1"/>
</dbReference>
<evidence type="ECO:0000256" key="1">
    <source>
        <dbReference type="SAM" id="Phobius"/>
    </source>
</evidence>
<protein>
    <recommendedName>
        <fullName evidence="2">Glycosyl transferase CAP10 domain-containing protein</fullName>
    </recommendedName>
</protein>
<keyword evidence="1" id="KW-0472">Membrane</keyword>
<feature type="transmembrane region" description="Helical" evidence="1">
    <location>
        <begin position="9"/>
        <end position="28"/>
    </location>
</feature>
<keyword evidence="4" id="KW-1185">Reference proteome</keyword>
<comment type="caution">
    <text evidence="3">The sequence shown here is derived from an EMBL/GenBank/DDBJ whole genome shotgun (WGS) entry which is preliminary data.</text>
</comment>
<dbReference type="EMBL" id="WVTA01000015">
    <property type="protein sequence ID" value="KAK3201799.1"/>
    <property type="molecule type" value="Genomic_DNA"/>
</dbReference>
<dbReference type="PANTHER" id="PTHR12203">
    <property type="entry name" value="KDEL LYS-ASP-GLU-LEU CONTAINING - RELATED"/>
    <property type="match status" value="1"/>
</dbReference>
<dbReference type="PANTHER" id="PTHR12203:SF107">
    <property type="entry name" value="GLYCOSYL TRANSFERASE CAP10 DOMAIN-CONTAINING PROTEIN"/>
    <property type="match status" value="1"/>
</dbReference>
<keyword evidence="1" id="KW-0812">Transmembrane</keyword>
<proteinExistence type="predicted"/>
<sequence length="399" mass="45859">MVYKNKQGVVAVCGAVCIFLLVATGFILNSHPSGYLSPSVIKSDRHTFSSSSPKHFASAQLTKETQLPHPSEALQQISRFDSYGLSTAKCDEEFGRLFKEIERSAAHRQNTGNVTPADLDLAWVSKPDDGTLFVLEAKLKNEYYPPRALSILHQIDRAITASPEPVPDIEFSFIVKDLPDESHAHHTFWALSRLPIDKETWLMPDFGYWSWPLDLVGSYEQIRVEIIQNQKPWEERVPKILWRGALKTNKVREAMYKITRGKKWADIEEIKWKNRTEVSPASATSVMSMVDHCDYQYLMHTEGRSYSGRGKYLLNCGSVMVMHKSEWIEPHHDLYVKSGPEQNIVEVERDFSDLEEKMQKLLKDPQLARQIAMNSQKTFRDRYLTAAAQACYWRKVFRS</sequence>